<keyword evidence="2" id="KW-1185">Reference proteome</keyword>
<dbReference type="Gene3D" id="1.50.10.20">
    <property type="match status" value="1"/>
</dbReference>
<dbReference type="Gene3D" id="2.170.130.30">
    <property type="match status" value="1"/>
</dbReference>
<dbReference type="GO" id="GO:0015889">
    <property type="term" value="P:cobalamin transport"/>
    <property type="evidence" value="ECO:0007669"/>
    <property type="project" value="TreeGrafter"/>
</dbReference>
<accession>A0A8X7C166</accession>
<dbReference type="EMBL" id="BMAV01008967">
    <property type="protein sequence ID" value="GFY52936.1"/>
    <property type="molecule type" value="Genomic_DNA"/>
</dbReference>
<dbReference type="OrthoDB" id="6425530at2759"/>
<sequence length="238" mass="27066">MLAVSSTFETNSVSIQMYEDFQTKFLQTLNSRNSPGNIYEAALTMHVLIQLKLNETESNIPKFMDFILRKQQIDGSFESILAAYLVLPVLSGRNLLQIGKQCGPRPQTDITPIEVLKSPEHQNNSVKYILSIGNPAEISQILQIQVQEGINLLDVMKMAQDISPQYRFLLNENQEFPEVYSIGGIPNDAEKGMIWRLYVTTSVNSSDVNENHMTPYAGNIKDIFPKEEDEILFWYKPT</sequence>
<evidence type="ECO:0008006" key="3">
    <source>
        <dbReference type="Google" id="ProtNLM"/>
    </source>
</evidence>
<protein>
    <recommendedName>
        <fullName evidence="3">DUF4430 domain-containing protein</fullName>
    </recommendedName>
</protein>
<dbReference type="GO" id="GO:0031419">
    <property type="term" value="F:cobalamin binding"/>
    <property type="evidence" value="ECO:0007669"/>
    <property type="project" value="TreeGrafter"/>
</dbReference>
<evidence type="ECO:0000313" key="1">
    <source>
        <dbReference type="EMBL" id="GFY52936.1"/>
    </source>
</evidence>
<gene>
    <name evidence="1" type="primary">AVEN_66481_1</name>
    <name evidence="1" type="ORF">TNIN_208611</name>
</gene>
<evidence type="ECO:0000313" key="2">
    <source>
        <dbReference type="Proteomes" id="UP000886998"/>
    </source>
</evidence>
<dbReference type="AlphaFoldDB" id="A0A8X7C166"/>
<reference evidence="1" key="1">
    <citation type="submission" date="2020-08" db="EMBL/GenBank/DDBJ databases">
        <title>Multicomponent nature underlies the extraordinary mechanical properties of spider dragline silk.</title>
        <authorList>
            <person name="Kono N."/>
            <person name="Nakamura H."/>
            <person name="Mori M."/>
            <person name="Yoshida Y."/>
            <person name="Ohtoshi R."/>
            <person name="Malay A.D."/>
            <person name="Moran D.A.P."/>
            <person name="Tomita M."/>
            <person name="Numata K."/>
            <person name="Arakawa K."/>
        </authorList>
    </citation>
    <scope>NUCLEOTIDE SEQUENCE</scope>
</reference>
<name>A0A8X7C166_9ARAC</name>
<dbReference type="GO" id="GO:0005615">
    <property type="term" value="C:extracellular space"/>
    <property type="evidence" value="ECO:0007669"/>
    <property type="project" value="TreeGrafter"/>
</dbReference>
<proteinExistence type="predicted"/>
<dbReference type="Proteomes" id="UP000886998">
    <property type="component" value="Unassembled WGS sequence"/>
</dbReference>
<dbReference type="InterPro" id="IPR051588">
    <property type="entry name" value="Cobalamin_Transport"/>
</dbReference>
<dbReference type="PANTHER" id="PTHR10559:SF18">
    <property type="entry name" value="TRANSCOBALAMIN II"/>
    <property type="match status" value="1"/>
</dbReference>
<comment type="caution">
    <text evidence="1">The sequence shown here is derived from an EMBL/GenBank/DDBJ whole genome shotgun (WGS) entry which is preliminary data.</text>
</comment>
<dbReference type="PANTHER" id="PTHR10559">
    <property type="entry name" value="TRANSCOBALAMIN-1/GASTRIC INTRINSIC FACTOR"/>
    <property type="match status" value="1"/>
</dbReference>
<organism evidence="1 2">
    <name type="scientific">Trichonephila inaurata madagascariensis</name>
    <dbReference type="NCBI Taxonomy" id="2747483"/>
    <lineage>
        <taxon>Eukaryota</taxon>
        <taxon>Metazoa</taxon>
        <taxon>Ecdysozoa</taxon>
        <taxon>Arthropoda</taxon>
        <taxon>Chelicerata</taxon>
        <taxon>Arachnida</taxon>
        <taxon>Araneae</taxon>
        <taxon>Araneomorphae</taxon>
        <taxon>Entelegynae</taxon>
        <taxon>Araneoidea</taxon>
        <taxon>Nephilidae</taxon>
        <taxon>Trichonephila</taxon>
        <taxon>Trichonephila inaurata</taxon>
    </lineage>
</organism>